<feature type="transmembrane region" description="Helical" evidence="1">
    <location>
        <begin position="91"/>
        <end position="108"/>
    </location>
</feature>
<feature type="transmembrane region" description="Helical" evidence="1">
    <location>
        <begin position="35"/>
        <end position="55"/>
    </location>
</feature>
<dbReference type="AlphaFoldDB" id="A0A6J5K594"/>
<reference evidence="2 4" key="1">
    <citation type="submission" date="2020-04" db="EMBL/GenBank/DDBJ databases">
        <authorList>
            <person name="De Canck E."/>
        </authorList>
    </citation>
    <scope>NUCLEOTIDE SEQUENCE [LARGE SCALE GENOMIC DNA]</scope>
    <source>
        <strain evidence="2 4">LMG 9964</strain>
    </source>
</reference>
<evidence type="ECO:0000313" key="5">
    <source>
        <dbReference type="Proteomes" id="UP001558535"/>
    </source>
</evidence>
<dbReference type="RefSeq" id="WP_015003420.1">
    <property type="nucleotide sequence ID" value="NZ_CADILN010000003.1"/>
</dbReference>
<keyword evidence="5" id="KW-1185">Reference proteome</keyword>
<sequence>MNYVVLILGMALITWVIRAAVFVFGDRLVFPPLVRTALGFVPVTVLTAIIVPMAVSPHGAETGAELTWRNPQLVGALAAIAASALTRRPLLTIAIGLTVFFVWQCVVLR</sequence>
<dbReference type="Proteomes" id="UP000494102">
    <property type="component" value="Unassembled WGS sequence"/>
</dbReference>
<dbReference type="EMBL" id="JBFPKE010000003">
    <property type="protein sequence ID" value="MEX3750925.1"/>
    <property type="molecule type" value="Genomic_DNA"/>
</dbReference>
<keyword evidence="1" id="KW-0812">Transmembrane</keyword>
<organism evidence="2 4">
    <name type="scientific">Paraburkholderia phenoliruptrix</name>
    <dbReference type="NCBI Taxonomy" id="252970"/>
    <lineage>
        <taxon>Bacteria</taxon>
        <taxon>Pseudomonadati</taxon>
        <taxon>Pseudomonadota</taxon>
        <taxon>Betaproteobacteria</taxon>
        <taxon>Burkholderiales</taxon>
        <taxon>Burkholderiaceae</taxon>
        <taxon>Paraburkholderia</taxon>
    </lineage>
</organism>
<dbReference type="EMBL" id="CADILN010000003">
    <property type="protein sequence ID" value="CAB4049020.1"/>
    <property type="molecule type" value="Genomic_DNA"/>
</dbReference>
<dbReference type="InterPro" id="IPR008407">
    <property type="entry name" value="Brnchd-chn_aa_trnsp_AzlD"/>
</dbReference>
<evidence type="ECO:0000256" key="1">
    <source>
        <dbReference type="SAM" id="Phobius"/>
    </source>
</evidence>
<dbReference type="GeneID" id="27797931"/>
<accession>A0A6J5K594</accession>
<dbReference type="Pfam" id="PF05437">
    <property type="entry name" value="AzlD"/>
    <property type="match status" value="1"/>
</dbReference>
<dbReference type="Proteomes" id="UP001558535">
    <property type="component" value="Unassembled WGS sequence"/>
</dbReference>
<evidence type="ECO:0000313" key="2">
    <source>
        <dbReference type="EMBL" id="CAB4049020.1"/>
    </source>
</evidence>
<gene>
    <name evidence="3" type="ORF">AB3X84_13045</name>
    <name evidence="2" type="ORF">LMG9964_02671</name>
</gene>
<keyword evidence="1" id="KW-1133">Transmembrane helix</keyword>
<proteinExistence type="predicted"/>
<protein>
    <submittedName>
        <fullName evidence="3">AzlD domain-containing protein</fullName>
    </submittedName>
</protein>
<evidence type="ECO:0000313" key="3">
    <source>
        <dbReference type="EMBL" id="MEX3750925.1"/>
    </source>
</evidence>
<reference evidence="3 5" key="2">
    <citation type="submission" date="2024-07" db="EMBL/GenBank/DDBJ databases">
        <title>A survey of Mimosa microsymbionts across Brazilian biomes reveals a high diversity of Paraburkholderia nodulating endemic species, but also that Cupriavidus is common as a symbiont of widespread species.</title>
        <authorList>
            <person name="Rouws L."/>
            <person name="Barauna A."/>
            <person name="Beukes C."/>
            <person name="Rouws J.R.C."/>
            <person name="De Faria S.M."/>
            <person name="Gross E."/>
            <person name="Bueno Dos Reis Junior F."/>
            <person name="Simon M.F."/>
            <person name="Maluk M."/>
            <person name="Odee D.W."/>
            <person name="Kenicer G."/>
            <person name="Young J.P.W."/>
            <person name="Reis V.M."/>
            <person name="Zilli J."/>
            <person name="James E.K."/>
        </authorList>
    </citation>
    <scope>NUCLEOTIDE SEQUENCE [LARGE SCALE GENOMIC DNA]</scope>
    <source>
        <strain evidence="3 5">BR14375</strain>
    </source>
</reference>
<evidence type="ECO:0000313" key="4">
    <source>
        <dbReference type="Proteomes" id="UP000494102"/>
    </source>
</evidence>
<keyword evidence="1" id="KW-0472">Membrane</keyword>
<name>A0A6J5K594_9BURK</name>